<sequence>METVYTIALFARNFFATIIPRAYCQILAAFQGQSYPDPILVQKGFELISEPDPNNSEPPLFLIQGFHGYARGFYDFIKNIGTAGYKGNIYLIYLPDNDSGPIQDEAARVAKIIDTALKERSGWLTANRDVRLLGHSKGGLVLGYFTEFLAKENNINVKKAITIASPLQGTKTAWFGGSLAYKEMGWHHELPMKVYNSMIANEVTEYHSIGLEYDFIVLPDPETSILANLPEDRK</sequence>
<evidence type="ECO:0000313" key="1">
    <source>
        <dbReference type="EMBL" id="GAG11720.1"/>
    </source>
</evidence>
<proteinExistence type="predicted"/>
<gene>
    <name evidence="1" type="ORF">S01H1_41168</name>
</gene>
<dbReference type="SUPFAM" id="SSF53474">
    <property type="entry name" value="alpha/beta-Hydrolases"/>
    <property type="match status" value="1"/>
</dbReference>
<dbReference type="InterPro" id="IPR029058">
    <property type="entry name" value="AB_hydrolase_fold"/>
</dbReference>
<comment type="caution">
    <text evidence="1">The sequence shown here is derived from an EMBL/GenBank/DDBJ whole genome shotgun (WGS) entry which is preliminary data.</text>
</comment>
<dbReference type="AlphaFoldDB" id="X0V0V5"/>
<name>X0V0V5_9ZZZZ</name>
<reference evidence="1" key="1">
    <citation type="journal article" date="2014" name="Front. Microbiol.">
        <title>High frequency of phylogenetically diverse reductive dehalogenase-homologous genes in deep subseafloor sedimentary metagenomes.</title>
        <authorList>
            <person name="Kawai M."/>
            <person name="Futagami T."/>
            <person name="Toyoda A."/>
            <person name="Takaki Y."/>
            <person name="Nishi S."/>
            <person name="Hori S."/>
            <person name="Arai W."/>
            <person name="Tsubouchi T."/>
            <person name="Morono Y."/>
            <person name="Uchiyama I."/>
            <person name="Ito T."/>
            <person name="Fujiyama A."/>
            <person name="Inagaki F."/>
            <person name="Takami H."/>
        </authorList>
    </citation>
    <scope>NUCLEOTIDE SEQUENCE</scope>
    <source>
        <strain evidence="1">Expedition CK06-06</strain>
    </source>
</reference>
<protein>
    <recommendedName>
        <fullName evidence="2">DUF676 domain-containing protein</fullName>
    </recommendedName>
</protein>
<dbReference type="EMBL" id="BARS01026097">
    <property type="protein sequence ID" value="GAG11720.1"/>
    <property type="molecule type" value="Genomic_DNA"/>
</dbReference>
<accession>X0V0V5</accession>
<dbReference type="Gene3D" id="3.40.50.1820">
    <property type="entry name" value="alpha/beta hydrolase"/>
    <property type="match status" value="1"/>
</dbReference>
<organism evidence="1">
    <name type="scientific">marine sediment metagenome</name>
    <dbReference type="NCBI Taxonomy" id="412755"/>
    <lineage>
        <taxon>unclassified sequences</taxon>
        <taxon>metagenomes</taxon>
        <taxon>ecological metagenomes</taxon>
    </lineage>
</organism>
<evidence type="ECO:0008006" key="2">
    <source>
        <dbReference type="Google" id="ProtNLM"/>
    </source>
</evidence>